<dbReference type="VEuPathDB" id="TriTrypDB:TvY486_0905400"/>
<feature type="non-terminal residue" evidence="1">
    <location>
        <position position="1"/>
    </location>
</feature>
<evidence type="ECO:0008006" key="2">
    <source>
        <dbReference type="Google" id="ProtNLM"/>
    </source>
</evidence>
<dbReference type="EMBL" id="HE573025">
    <property type="protein sequence ID" value="CCC50719.1"/>
    <property type="molecule type" value="Genomic_DNA"/>
</dbReference>
<protein>
    <recommendedName>
        <fullName evidence="2">RanBP2-type domain-containing protein</fullName>
    </recommendedName>
</protein>
<evidence type="ECO:0000313" key="1">
    <source>
        <dbReference type="EMBL" id="CCC50719.1"/>
    </source>
</evidence>
<reference evidence="1" key="1">
    <citation type="journal article" date="2012" name="Proc. Natl. Acad. Sci. U.S.A.">
        <title>Antigenic diversity is generated by distinct evolutionary mechanisms in African trypanosome species.</title>
        <authorList>
            <person name="Jackson A.P."/>
            <person name="Berry A."/>
            <person name="Aslett M."/>
            <person name="Allison H.C."/>
            <person name="Burton P."/>
            <person name="Vavrova-Anderson J."/>
            <person name="Brown R."/>
            <person name="Browne H."/>
            <person name="Corton N."/>
            <person name="Hauser H."/>
            <person name="Gamble J."/>
            <person name="Gilderthorp R."/>
            <person name="Marcello L."/>
            <person name="McQuillan J."/>
            <person name="Otto T.D."/>
            <person name="Quail M.A."/>
            <person name="Sanders M.J."/>
            <person name="van Tonder A."/>
            <person name="Ginger M.L."/>
            <person name="Field M.C."/>
            <person name="Barry J.D."/>
            <person name="Hertz-Fowler C."/>
            <person name="Berriman M."/>
        </authorList>
    </citation>
    <scope>NUCLEOTIDE SEQUENCE</scope>
    <source>
        <strain evidence="1">Y486</strain>
    </source>
</reference>
<sequence length="368" mass="39954">AVVTLSKLDAVDSVECSCADSKISGKRNEGEVRHLCRACGWFRESWAAANSLIWRCEGCGMLRSSLERTCPDCPHVDYLPFAIVRKCGDPISCPDCGSLVTNCFRQKCSGCEGAIHAGDSVRRATSVAGVPSAGATDVMQYSGCCATVAAGLSGSSVECCGSVCDPEMFPTSSRRCDACTKEMTSPHIAAACLHCYAFLLPFNGRWSAAVVRETLRLIIGRLDIGAGFESIANLLAMMLESLRTYAVHNAIGDLHEVVMVEGGRIQGRLSEDLVYDVMGRRIVALVKQLQEHIDQSIGIVMPHFQEHECRHCLGTHSEDICPFSGVQWLCEVCGAEGENADICRYVCRNCLSLRPCVRTRTLNEVRGI</sequence>
<dbReference type="AlphaFoldDB" id="G0U364"/>
<organism evidence="1">
    <name type="scientific">Trypanosoma vivax (strain Y486)</name>
    <dbReference type="NCBI Taxonomy" id="1055687"/>
    <lineage>
        <taxon>Eukaryota</taxon>
        <taxon>Discoba</taxon>
        <taxon>Euglenozoa</taxon>
        <taxon>Kinetoplastea</taxon>
        <taxon>Metakinetoplastina</taxon>
        <taxon>Trypanosomatida</taxon>
        <taxon>Trypanosomatidae</taxon>
        <taxon>Trypanosoma</taxon>
        <taxon>Duttonella</taxon>
    </lineage>
</organism>
<proteinExistence type="predicted"/>
<name>G0U364_TRYVY</name>
<gene>
    <name evidence="1" type="ORF">TVY486_0905400</name>
</gene>
<accession>G0U364</accession>